<dbReference type="PROSITE" id="PS51120">
    <property type="entry name" value="LDLRB"/>
    <property type="match status" value="5"/>
</dbReference>
<feature type="repeat" description="LDL-receptor class B" evidence="7">
    <location>
        <begin position="718"/>
        <end position="761"/>
    </location>
</feature>
<accession>A0A2G8LH01</accession>
<feature type="repeat" description="LDL-receptor class B" evidence="7">
    <location>
        <begin position="458"/>
        <end position="500"/>
    </location>
</feature>
<dbReference type="SMART" id="SM00135">
    <property type="entry name" value="LY"/>
    <property type="match status" value="12"/>
</dbReference>
<dbReference type="GO" id="GO:0004930">
    <property type="term" value="F:G protein-coupled receptor activity"/>
    <property type="evidence" value="ECO:0007669"/>
    <property type="project" value="InterPro"/>
</dbReference>
<feature type="domain" description="Sushi" evidence="12">
    <location>
        <begin position="869"/>
        <end position="929"/>
    </location>
</feature>
<gene>
    <name evidence="13" type="ORF">BSL78_03524</name>
</gene>
<proteinExistence type="predicted"/>
<keyword evidence="5" id="KW-0325">Glycoprotein</keyword>
<organism evidence="13 14">
    <name type="scientific">Stichopus japonicus</name>
    <name type="common">Sea cucumber</name>
    <dbReference type="NCBI Taxonomy" id="307972"/>
    <lineage>
        <taxon>Eukaryota</taxon>
        <taxon>Metazoa</taxon>
        <taxon>Echinodermata</taxon>
        <taxon>Eleutherozoa</taxon>
        <taxon>Echinozoa</taxon>
        <taxon>Holothuroidea</taxon>
        <taxon>Aspidochirotacea</taxon>
        <taxon>Aspidochirotida</taxon>
        <taxon>Stichopodidae</taxon>
        <taxon>Apostichopus</taxon>
    </lineage>
</organism>
<dbReference type="SUPFAM" id="SSF57184">
    <property type="entry name" value="Growth factor receptor domain"/>
    <property type="match status" value="2"/>
</dbReference>
<dbReference type="FunFam" id="2.120.10.30:FF:000241">
    <property type="entry name" value="Low-density lipoprotein receptor-related protein 6"/>
    <property type="match status" value="2"/>
</dbReference>
<feature type="domain" description="Sushi" evidence="12">
    <location>
        <begin position="1557"/>
        <end position="1613"/>
    </location>
</feature>
<keyword evidence="9" id="KW-1133">Transmembrane helix</keyword>
<dbReference type="Pfam" id="PF14670">
    <property type="entry name" value="FXa_inhibition"/>
    <property type="match status" value="1"/>
</dbReference>
<evidence type="ECO:0000259" key="12">
    <source>
        <dbReference type="PROSITE" id="PS50923"/>
    </source>
</evidence>
<dbReference type="InterPro" id="IPR000436">
    <property type="entry name" value="Sushi_SCR_CCP_dom"/>
</dbReference>
<evidence type="ECO:0000256" key="8">
    <source>
        <dbReference type="SAM" id="MobiDB-lite"/>
    </source>
</evidence>
<dbReference type="SMART" id="SM01411">
    <property type="entry name" value="Ephrin_rec_like"/>
    <property type="match status" value="1"/>
</dbReference>
<evidence type="ECO:0000256" key="1">
    <source>
        <dbReference type="ARBA" id="ARBA00022536"/>
    </source>
</evidence>
<evidence type="ECO:0000313" key="14">
    <source>
        <dbReference type="Proteomes" id="UP000230750"/>
    </source>
</evidence>
<dbReference type="InterPro" id="IPR003410">
    <property type="entry name" value="HYR_dom"/>
</dbReference>
<keyword evidence="1" id="KW-0245">EGF-like domain</keyword>
<dbReference type="SMART" id="SM00032">
    <property type="entry name" value="CCP"/>
    <property type="match status" value="8"/>
</dbReference>
<dbReference type="Gene3D" id="2.10.70.10">
    <property type="entry name" value="Complement Module, domain 1"/>
    <property type="match status" value="8"/>
</dbReference>
<evidence type="ECO:0000256" key="4">
    <source>
        <dbReference type="ARBA" id="ARBA00023157"/>
    </source>
</evidence>
<evidence type="ECO:0000259" key="10">
    <source>
        <dbReference type="PROSITE" id="PS50227"/>
    </source>
</evidence>
<evidence type="ECO:0000256" key="3">
    <source>
        <dbReference type="ARBA" id="ARBA00022737"/>
    </source>
</evidence>
<feature type="region of interest" description="Disordered" evidence="8">
    <location>
        <begin position="2095"/>
        <end position="2145"/>
    </location>
</feature>
<dbReference type="InterPro" id="IPR001879">
    <property type="entry name" value="GPCR_2_extracellular_dom"/>
</dbReference>
<protein>
    <submittedName>
        <fullName evidence="13">Putative low-density lipoprotein receptor-related protein 2</fullName>
    </submittedName>
</protein>
<dbReference type="Gene3D" id="2.120.10.30">
    <property type="entry name" value="TolB, C-terminal domain"/>
    <property type="match status" value="4"/>
</dbReference>
<feature type="domain" description="HYR" evidence="11">
    <location>
        <begin position="1474"/>
        <end position="1556"/>
    </location>
</feature>
<dbReference type="InterPro" id="IPR000742">
    <property type="entry name" value="EGF"/>
</dbReference>
<keyword evidence="9" id="KW-0472">Membrane</keyword>
<dbReference type="OrthoDB" id="9990982at2759"/>
<evidence type="ECO:0000256" key="5">
    <source>
        <dbReference type="ARBA" id="ARBA00023180"/>
    </source>
</evidence>
<dbReference type="Pfam" id="PF07699">
    <property type="entry name" value="Ephrin_rec_like"/>
    <property type="match status" value="1"/>
</dbReference>
<feature type="transmembrane region" description="Helical" evidence="9">
    <location>
        <begin position="2150"/>
        <end position="2175"/>
    </location>
</feature>
<feature type="domain" description="Sushi" evidence="12">
    <location>
        <begin position="1291"/>
        <end position="1355"/>
    </location>
</feature>
<evidence type="ECO:0000256" key="2">
    <source>
        <dbReference type="ARBA" id="ARBA00022729"/>
    </source>
</evidence>
<reference evidence="13 14" key="1">
    <citation type="journal article" date="2017" name="PLoS Biol.">
        <title>The sea cucumber genome provides insights into morphological evolution and visceral regeneration.</title>
        <authorList>
            <person name="Zhang X."/>
            <person name="Sun L."/>
            <person name="Yuan J."/>
            <person name="Sun Y."/>
            <person name="Gao Y."/>
            <person name="Zhang L."/>
            <person name="Li S."/>
            <person name="Dai H."/>
            <person name="Hamel J.F."/>
            <person name="Liu C."/>
            <person name="Yu Y."/>
            <person name="Liu S."/>
            <person name="Lin W."/>
            <person name="Guo K."/>
            <person name="Jin S."/>
            <person name="Xu P."/>
            <person name="Storey K.B."/>
            <person name="Huan P."/>
            <person name="Zhang T."/>
            <person name="Zhou Y."/>
            <person name="Zhang J."/>
            <person name="Lin C."/>
            <person name="Li X."/>
            <person name="Xing L."/>
            <person name="Huo D."/>
            <person name="Sun M."/>
            <person name="Wang L."/>
            <person name="Mercier A."/>
            <person name="Li F."/>
            <person name="Yang H."/>
            <person name="Xiang J."/>
        </authorList>
    </citation>
    <scope>NUCLEOTIDE SEQUENCE [LARGE SCALE GENOMIC DNA]</scope>
    <source>
        <strain evidence="13">Shaxun</strain>
        <tissue evidence="13">Muscle</tissue>
    </source>
</reference>
<feature type="domain" description="Sushi" evidence="12">
    <location>
        <begin position="1143"/>
        <end position="1207"/>
    </location>
</feature>
<dbReference type="PROSITE" id="PS50923">
    <property type="entry name" value="SUSHI"/>
    <property type="match status" value="7"/>
</dbReference>
<feature type="compositionally biased region" description="Low complexity" evidence="8">
    <location>
        <begin position="2098"/>
        <end position="2110"/>
    </location>
</feature>
<dbReference type="SUPFAM" id="SSF57535">
    <property type="entry name" value="Complement control module/SCR domain"/>
    <property type="match status" value="8"/>
</dbReference>
<dbReference type="InterPro" id="IPR000033">
    <property type="entry name" value="LDLR_classB_rpt"/>
</dbReference>
<feature type="repeat" description="LDL-receptor class B" evidence="7">
    <location>
        <begin position="155"/>
        <end position="198"/>
    </location>
</feature>
<feature type="domain" description="Sushi" evidence="12">
    <location>
        <begin position="1082"/>
        <end position="1142"/>
    </location>
</feature>
<evidence type="ECO:0000256" key="6">
    <source>
        <dbReference type="PROSITE-ProRule" id="PRU00302"/>
    </source>
</evidence>
<keyword evidence="13" id="KW-0449">Lipoprotein</keyword>
<keyword evidence="9" id="KW-0812">Transmembrane</keyword>
<feature type="compositionally biased region" description="Basic and acidic residues" evidence="8">
    <location>
        <begin position="2111"/>
        <end position="2136"/>
    </location>
</feature>
<feature type="repeat" description="LDL-receptor class B" evidence="7">
    <location>
        <begin position="112"/>
        <end position="154"/>
    </location>
</feature>
<dbReference type="GO" id="GO:0016020">
    <property type="term" value="C:membrane"/>
    <property type="evidence" value="ECO:0007669"/>
    <property type="project" value="InterPro"/>
</dbReference>
<dbReference type="Pfam" id="PF00084">
    <property type="entry name" value="Sushi"/>
    <property type="match status" value="8"/>
</dbReference>
<dbReference type="SMART" id="SM00181">
    <property type="entry name" value="EGF"/>
    <property type="match status" value="3"/>
</dbReference>
<feature type="domain" description="Sushi" evidence="12">
    <location>
        <begin position="1412"/>
        <end position="1475"/>
    </location>
</feature>
<feature type="disulfide bond" evidence="6">
    <location>
        <begin position="871"/>
        <end position="914"/>
    </location>
</feature>
<dbReference type="EMBL" id="MRZV01000080">
    <property type="protein sequence ID" value="PIK59538.1"/>
    <property type="molecule type" value="Genomic_DNA"/>
</dbReference>
<dbReference type="Pfam" id="PF00058">
    <property type="entry name" value="Ldl_recept_b"/>
    <property type="match status" value="3"/>
</dbReference>
<dbReference type="InterPro" id="IPR050778">
    <property type="entry name" value="Cueball_EGF_LRP_Nidogen"/>
</dbReference>
<keyword evidence="3" id="KW-0677">Repeat</keyword>
<dbReference type="InterPro" id="IPR011641">
    <property type="entry name" value="Tyr-kin_ephrin_A/B_rcpt-like"/>
</dbReference>
<dbReference type="PROSITE" id="PS50825">
    <property type="entry name" value="HYR"/>
    <property type="match status" value="3"/>
</dbReference>
<keyword evidence="2" id="KW-0732">Signal</keyword>
<keyword evidence="13" id="KW-0675">Receptor</keyword>
<comment type="caution">
    <text evidence="6">Lacks conserved residue(s) required for the propagation of feature annotation.</text>
</comment>
<keyword evidence="6" id="KW-0768">Sushi</keyword>
<dbReference type="SUPFAM" id="SSF63825">
    <property type="entry name" value="YWTD domain"/>
    <property type="match status" value="3"/>
</dbReference>
<dbReference type="InterPro" id="IPR009030">
    <property type="entry name" value="Growth_fac_rcpt_cys_sf"/>
</dbReference>
<evidence type="ECO:0000259" key="11">
    <source>
        <dbReference type="PROSITE" id="PS50825"/>
    </source>
</evidence>
<feature type="domain" description="G-protein coupled receptors family 2 profile 1" evidence="10">
    <location>
        <begin position="838"/>
        <end position="936"/>
    </location>
</feature>
<sequence length="2233" mass="245715">MSLEESEEVDVPPRLVWTEVFTTERQSRINSLPANPQEYISNTTIATRYKYQVANRNFLAIATDFEAKLIFFSDGVSKQIFKGSLDDDEGASVIYKGTSQNVEGIALDWVAKNLYWCDASYDWIIVANYLGENARILVDTGLDKPRDIVVFPQEGYMYWTDWGNTTMISKATLSGDGVNPLVESDLVFPNGLAIDYASRTLYWVDANPSGSRVESFSLDGSNRRRLFSTPAGQAHFFDVTPFQEYLFMTDWHGKLQCINRTSGAFYFNLNLRSRPHGITTYGSGLLPAYPASPCLSNPCDHLCLHDASQEYKCVCGQGYVHNENQTCVRDEGLLIKPQILLLSKTKLCYFPVHFADLVFEDEFEPPCILTERTHSVALAVDVHANWAFFSVSVEEDLSCPSHLEFSGMAVDYINQKLYWTDHRLNHIVVSNYDGSYRITLVDEDVIKPRSIVIHMESRTMFWTEFGPPYQIERADLDGGNRRVIVTLRSNPSGLALDDVTGRLVFGETGSGTIYSYDLVTDTMVSIHTRSRTIPFYDMEIIGDYLIWTEWGSSNGIHALNLETASIHQSQLISEPVYGVRLFGNSKQRANATIDDCGENNGECSQLCVATATGHRCYCSTGFKLGTDGRSCETGALVSNNFALVTDSYEKTIFQVDLSSDSHNFTAIALEGLKNPIAVDYDPVDSKIYFTDVIAKRVVRANLDGTEMEDLAVDYVVDSRLYWCDAKTDMIEASGYDGSDRFVFADLGATAHPFGIGVFGEYIYWTDWLQASLLRANKSQPENDLSPIPIGSGSFLRLNGIAIYSAESALEDSLCPIAVSNGQFPYHCDRMPGAQCSVECDEGYYAAHKNFTCLEGPEWNFPQEYICQAITCPAINATVNAEVSGCFPPHILGTVCRFNCKHGFSYSSGSNDRTCQEDGTWSGEDLFCDITVCPVLPQPKGGLFQPERCTEVVLNSKGTNLYHYVGNNYGATDNSGEVEVTYNLPPPVYLEEGVHLFVQTARDKANNQAVCSYTVNVIVNHCAMLSIPFNSDMNGVCDTHHGATCEFRCNPGFRLVGNSVLTCGNTTDGQFIWDDVAPHCEAILCPEPEIGLGVVREGCAPPYYPEFSCFYLCKRGYENTGGNILQTCQQSGEWTGTPLNCTQLTCPALTAPKNGGINPPECTATGAAAGDACTYSCSEGFQLEGPPQQACSLAGEWMSADAPRTCKDVNGPQFNGTCPHDMVLVASTGEITAVANWESPTVHDREGHVLNISATPEAGTALGEGMHFVVIQAFDDSGNRGSCFFTIEVKVIRCPLHPIPGNAKVQNQTCNDLVNSECTFLCNNGFRLVGSQTRTCQWDGSSEQGSWSGVEPVCEGDRWLHVRGCNFDVDQVPFGSICTLFCEPGYMQVFEGIQMKCSENGTWQGENLECVPVVCEALALKRNSSVLPESCINGTRALGVCSYSCDSGFAIVGPQNRTCSANGVWNYDDQAPTCKDVEPPTFIDCPEDPIIQRSEAVCLSRVILDVSEPSAQDNSGYVTVTNSLQNYYPSGNYSLEFIARDPAGLIAICQIPVQVIVTSCPEVLHRTVESLSCGSLLGSVATFRCSPHERQIGARNATCQADGTWSAPPPTCEAVFCPPLVVTGGIVIANQCPHESAVPGTQCEVLCTLNNLSPRRIVTCSNEDATWRLPDGTSYDPDFWTPHCTDQTPPVITCPPDVIYNLPNDSNVMTVTWPLPTATDNLDTSVDISGPTVPVDLTVGRYIQSYVATDKNGNTDRCTFAVKLLIQDIQDTLNWTEPVFTDTDREHIRVTVNLFAGTAGLQLRKETHTVRGRRRVFECRKMRISYRRHTRSYRRMDRMDVMQFSLASSTCSGNEDAMKVKFMEILQDSIFMDFCNQDSGMFCKMDSLQVECGEETRKKRAADVTGNQANITFVIHAFSNSTLDTFESALNLSVSAFFGPSNPIIELANGFRAELVPEQSMQGMPLVNCTAGEEPFELTCYPPASRNSRRSLIGLSKPQADRNQCQPGEYSHTGLQHCLLCPENMYQPSPGSLGCLPCPEGTFSDRKGSSYASSCRGLEPDIPMTTGIDTTTLSTTTATTTTTTVASSKEITNSVVDMTTTTTKQIPTKKQQPPDEKDKTEKPTKKTEEKEGKEPGKKAAATGGDGKGQKVWMWLVIGVAALLGFLCLLLLVAYISRKRQWAGHRRLYHSEQPFGGNEFENDHNMYETPHKSLEPEVSGSVVAFQNPAFAEVDL</sequence>
<dbReference type="Proteomes" id="UP000230750">
    <property type="component" value="Unassembled WGS sequence"/>
</dbReference>
<evidence type="ECO:0000313" key="13">
    <source>
        <dbReference type="EMBL" id="PIK59538.1"/>
    </source>
</evidence>
<keyword evidence="4 6" id="KW-1015">Disulfide bond</keyword>
<dbReference type="STRING" id="307972.A0A2G8LH01"/>
<comment type="caution">
    <text evidence="13">The sequence shown here is derived from an EMBL/GenBank/DDBJ whole genome shotgun (WGS) entry which is preliminary data.</text>
</comment>
<dbReference type="InterPro" id="IPR035976">
    <property type="entry name" value="Sushi/SCR/CCP_sf"/>
</dbReference>
<feature type="domain" description="HYR" evidence="11">
    <location>
        <begin position="1684"/>
        <end position="1765"/>
    </location>
</feature>
<feature type="disulfide bond" evidence="6">
    <location>
        <begin position="1584"/>
        <end position="1611"/>
    </location>
</feature>
<dbReference type="CDD" id="cd00033">
    <property type="entry name" value="CCP"/>
    <property type="match status" value="7"/>
</dbReference>
<dbReference type="Pfam" id="PF02494">
    <property type="entry name" value="HYR"/>
    <property type="match status" value="2"/>
</dbReference>
<dbReference type="PROSITE" id="PS50227">
    <property type="entry name" value="G_PROTEIN_RECEP_F2_3"/>
    <property type="match status" value="1"/>
</dbReference>
<evidence type="ECO:0000256" key="9">
    <source>
        <dbReference type="SAM" id="Phobius"/>
    </source>
</evidence>
<evidence type="ECO:0000256" key="7">
    <source>
        <dbReference type="PROSITE-ProRule" id="PRU00461"/>
    </source>
</evidence>
<feature type="domain" description="HYR" evidence="11">
    <location>
        <begin position="1206"/>
        <end position="1290"/>
    </location>
</feature>
<dbReference type="PANTHER" id="PTHR46513:SF13">
    <property type="entry name" value="EGF-LIKE DOMAIN-CONTAINING PROTEIN"/>
    <property type="match status" value="1"/>
</dbReference>
<dbReference type="Gene3D" id="2.10.50.10">
    <property type="entry name" value="Tumor Necrosis Factor Receptor, subunit A, domain 2"/>
    <property type="match status" value="1"/>
</dbReference>
<name>A0A2G8LH01_STIJA</name>
<dbReference type="PROSITE" id="PS01186">
    <property type="entry name" value="EGF_2"/>
    <property type="match status" value="1"/>
</dbReference>
<feature type="domain" description="Sushi" evidence="12">
    <location>
        <begin position="1019"/>
        <end position="1081"/>
    </location>
</feature>
<dbReference type="InterPro" id="IPR011042">
    <property type="entry name" value="6-blade_b-propeller_TolB-like"/>
</dbReference>
<feature type="repeat" description="LDL-receptor class B" evidence="7">
    <location>
        <begin position="415"/>
        <end position="457"/>
    </location>
</feature>
<keyword evidence="14" id="KW-1185">Reference proteome</keyword>
<feature type="disulfide bond" evidence="6">
    <location>
        <begin position="1084"/>
        <end position="1127"/>
    </location>
</feature>
<dbReference type="PANTHER" id="PTHR46513">
    <property type="entry name" value="VITELLOGENIN RECEPTOR-LIKE PROTEIN-RELATED-RELATED"/>
    <property type="match status" value="1"/>
</dbReference>